<gene>
    <name evidence="1" type="ORF">M6B38_298645</name>
</gene>
<dbReference type="AlphaFoldDB" id="A0AAX6HP62"/>
<evidence type="ECO:0000313" key="2">
    <source>
        <dbReference type="Proteomes" id="UP001140949"/>
    </source>
</evidence>
<name>A0AAX6HP62_IRIPA</name>
<evidence type="ECO:0000313" key="1">
    <source>
        <dbReference type="EMBL" id="KAJ6842800.1"/>
    </source>
</evidence>
<organism evidence="1 2">
    <name type="scientific">Iris pallida</name>
    <name type="common">Sweet iris</name>
    <dbReference type="NCBI Taxonomy" id="29817"/>
    <lineage>
        <taxon>Eukaryota</taxon>
        <taxon>Viridiplantae</taxon>
        <taxon>Streptophyta</taxon>
        <taxon>Embryophyta</taxon>
        <taxon>Tracheophyta</taxon>
        <taxon>Spermatophyta</taxon>
        <taxon>Magnoliopsida</taxon>
        <taxon>Liliopsida</taxon>
        <taxon>Asparagales</taxon>
        <taxon>Iridaceae</taxon>
        <taxon>Iridoideae</taxon>
        <taxon>Irideae</taxon>
        <taxon>Iris</taxon>
    </lineage>
</organism>
<dbReference type="InterPro" id="IPR035985">
    <property type="entry name" value="Ubiquitin-activating_enz"/>
</dbReference>
<proteinExistence type="predicted"/>
<comment type="caution">
    <text evidence="1">The sequence shown here is derived from an EMBL/GenBank/DDBJ whole genome shotgun (WGS) entry which is preliminary data.</text>
</comment>
<reference evidence="1" key="2">
    <citation type="submission" date="2023-04" db="EMBL/GenBank/DDBJ databases">
        <authorList>
            <person name="Bruccoleri R.E."/>
            <person name="Oakeley E.J."/>
            <person name="Faust A.-M."/>
            <person name="Dessus-Babus S."/>
            <person name="Altorfer M."/>
            <person name="Burckhardt D."/>
            <person name="Oertli M."/>
            <person name="Naumann U."/>
            <person name="Petersen F."/>
            <person name="Wong J."/>
        </authorList>
    </citation>
    <scope>NUCLEOTIDE SEQUENCE</scope>
    <source>
        <strain evidence="1">GSM-AAB239-AS_SAM_17_03QT</strain>
        <tissue evidence="1">Leaf</tissue>
    </source>
</reference>
<keyword evidence="2" id="KW-1185">Reference proteome</keyword>
<reference evidence="1" key="1">
    <citation type="journal article" date="2023" name="GigaByte">
        <title>Genome assembly of the bearded iris, Iris pallida Lam.</title>
        <authorList>
            <person name="Bruccoleri R.E."/>
            <person name="Oakeley E.J."/>
            <person name="Faust A.M.E."/>
            <person name="Altorfer M."/>
            <person name="Dessus-Babus S."/>
            <person name="Burckhardt D."/>
            <person name="Oertli M."/>
            <person name="Naumann U."/>
            <person name="Petersen F."/>
            <person name="Wong J."/>
        </authorList>
    </citation>
    <scope>NUCLEOTIDE SEQUENCE</scope>
    <source>
        <strain evidence="1">GSM-AAB239-AS_SAM_17_03QT</strain>
    </source>
</reference>
<dbReference type="Gene3D" id="3.40.50.12550">
    <property type="entry name" value="Ubiquitin-activating enzyme E1, inactive adenylation domain, subdomain 2"/>
    <property type="match status" value="1"/>
</dbReference>
<dbReference type="GO" id="GO:0008641">
    <property type="term" value="F:ubiquitin-like modifier activating enzyme activity"/>
    <property type="evidence" value="ECO:0007669"/>
    <property type="project" value="InterPro"/>
</dbReference>
<dbReference type="Proteomes" id="UP001140949">
    <property type="component" value="Unassembled WGS sequence"/>
</dbReference>
<dbReference type="SUPFAM" id="SSF69572">
    <property type="entry name" value="Activating enzymes of the ubiquitin-like proteins"/>
    <property type="match status" value="1"/>
</dbReference>
<dbReference type="EMBL" id="JANAVB010007399">
    <property type="protein sequence ID" value="KAJ6842800.1"/>
    <property type="molecule type" value="Genomic_DNA"/>
</dbReference>
<sequence>MVVFYVRCRDILLWSKFDICEIDKMVVDDVVFTDISLEKAIQYDDYCHNHQPPIPFIKSEVCGLFGSMFCDFGPEFTVTDVDREEPHTGIIEVKKPLIKMLCMHAVNRRILWI</sequence>
<protein>
    <submittedName>
        <fullName evidence="1">Ubiquitin-activating enzyme E1 2-like</fullName>
    </submittedName>
</protein>
<accession>A0AAX6HP62</accession>